<dbReference type="InterPro" id="IPR043129">
    <property type="entry name" value="ATPase_NBD"/>
</dbReference>
<protein>
    <submittedName>
        <fullName evidence="3">Putative Heat shock protein 70 family</fullName>
    </submittedName>
</protein>
<dbReference type="Pfam" id="PF00012">
    <property type="entry name" value="HSP70"/>
    <property type="match status" value="1"/>
</dbReference>
<dbReference type="SUPFAM" id="SSF53067">
    <property type="entry name" value="Actin-like ATPase domain"/>
    <property type="match status" value="1"/>
</dbReference>
<proteinExistence type="predicted"/>
<comment type="caution">
    <text evidence="3">The sequence shown here is derived from an EMBL/GenBank/DDBJ whole genome shotgun (WGS) entry which is preliminary data.</text>
</comment>
<dbReference type="Proteomes" id="UP000238479">
    <property type="component" value="Chromosome 6"/>
</dbReference>
<accession>A0A2P6PVT9</accession>
<dbReference type="EMBL" id="PDCK01000044">
    <property type="protein sequence ID" value="PRQ26044.1"/>
    <property type="molecule type" value="Genomic_DNA"/>
</dbReference>
<dbReference type="Gramene" id="PRQ26044">
    <property type="protein sequence ID" value="PRQ26044"/>
    <property type="gene ID" value="RchiOBHm_Chr6g0290301"/>
</dbReference>
<keyword evidence="4" id="KW-1185">Reference proteome</keyword>
<dbReference type="Gene3D" id="3.90.640.10">
    <property type="entry name" value="Actin, Chain A, domain 4"/>
    <property type="match status" value="1"/>
</dbReference>
<dbReference type="FunFam" id="3.90.640.10:FF:000042">
    <property type="entry name" value="Heat shock 70 kDa protein 8"/>
    <property type="match status" value="1"/>
</dbReference>
<dbReference type="GO" id="GO:0005524">
    <property type="term" value="F:ATP binding"/>
    <property type="evidence" value="ECO:0007669"/>
    <property type="project" value="UniProtKB-KW"/>
</dbReference>
<reference evidence="3 4" key="1">
    <citation type="journal article" date="2018" name="Nat. Genet.">
        <title>The Rosa genome provides new insights in the design of modern roses.</title>
        <authorList>
            <person name="Bendahmane M."/>
        </authorList>
    </citation>
    <scope>NUCLEOTIDE SEQUENCE [LARGE SCALE GENOMIC DNA]</scope>
    <source>
        <strain evidence="4">cv. Old Blush</strain>
    </source>
</reference>
<dbReference type="Gene3D" id="3.30.420.40">
    <property type="match status" value="1"/>
</dbReference>
<name>A0A2P6PVT9_ROSCH</name>
<dbReference type="OMA" id="DCENIFK"/>
<evidence type="ECO:0000313" key="4">
    <source>
        <dbReference type="Proteomes" id="UP000238479"/>
    </source>
</evidence>
<gene>
    <name evidence="3" type="ORF">RchiOBHm_Chr6g0290301</name>
</gene>
<keyword evidence="2" id="KW-0067">ATP-binding</keyword>
<organism evidence="3 4">
    <name type="scientific">Rosa chinensis</name>
    <name type="common">China rose</name>
    <dbReference type="NCBI Taxonomy" id="74649"/>
    <lineage>
        <taxon>Eukaryota</taxon>
        <taxon>Viridiplantae</taxon>
        <taxon>Streptophyta</taxon>
        <taxon>Embryophyta</taxon>
        <taxon>Tracheophyta</taxon>
        <taxon>Spermatophyta</taxon>
        <taxon>Magnoliopsida</taxon>
        <taxon>eudicotyledons</taxon>
        <taxon>Gunneridae</taxon>
        <taxon>Pentapetalae</taxon>
        <taxon>rosids</taxon>
        <taxon>fabids</taxon>
        <taxon>Rosales</taxon>
        <taxon>Rosaceae</taxon>
        <taxon>Rosoideae</taxon>
        <taxon>Rosoideae incertae sedis</taxon>
        <taxon>Rosa</taxon>
    </lineage>
</organism>
<dbReference type="AlphaFoldDB" id="A0A2P6PVT9"/>
<keyword evidence="3" id="KW-0346">Stress response</keyword>
<evidence type="ECO:0000256" key="1">
    <source>
        <dbReference type="ARBA" id="ARBA00022741"/>
    </source>
</evidence>
<dbReference type="InterPro" id="IPR013126">
    <property type="entry name" value="Hsp_70_fam"/>
</dbReference>
<dbReference type="STRING" id="74649.A0A2P6PVT9"/>
<sequence length="128" mass="13795">MGAGYCDVAISVTAEEAPRGISEIIALTGSAIGGEDLLQNMMRHLLPNAENLLTSHGVDEIKSKGLLRVATQNAIQSLSSQNSVQIDVDLGNGMKICKVVDREEFEEVNRAVFNKCVSLISSVCMMQR</sequence>
<dbReference type="GO" id="GO:0140662">
    <property type="term" value="F:ATP-dependent protein folding chaperone"/>
    <property type="evidence" value="ECO:0007669"/>
    <property type="project" value="InterPro"/>
</dbReference>
<keyword evidence="1" id="KW-0547">Nucleotide-binding</keyword>
<evidence type="ECO:0000256" key="2">
    <source>
        <dbReference type="ARBA" id="ARBA00022840"/>
    </source>
</evidence>
<evidence type="ECO:0000313" key="3">
    <source>
        <dbReference type="EMBL" id="PRQ26044.1"/>
    </source>
</evidence>